<gene>
    <name evidence="19" type="primary">cobS</name>
    <name evidence="20" type="ORF">EFD62_12620</name>
</gene>
<dbReference type="Proteomes" id="UP000289166">
    <property type="component" value="Unassembled WGS sequence"/>
</dbReference>
<evidence type="ECO:0000256" key="16">
    <source>
        <dbReference type="ARBA" id="ARBA00032853"/>
    </source>
</evidence>
<dbReference type="PANTHER" id="PTHR34148">
    <property type="entry name" value="ADENOSYLCOBINAMIDE-GDP RIBAZOLETRANSFERASE"/>
    <property type="match status" value="1"/>
</dbReference>
<dbReference type="GO" id="GO:0051073">
    <property type="term" value="F:adenosylcobinamide-GDP ribazoletransferase activity"/>
    <property type="evidence" value="ECO:0007669"/>
    <property type="project" value="UniProtKB-UniRule"/>
</dbReference>
<name>A0A4Q0I2G7_9FIRM</name>
<reference evidence="21" key="1">
    <citation type="submission" date="2018-11" db="EMBL/GenBank/DDBJ databases">
        <title>Genome sequencing of a novel mesophilic and cellulolytic organism within the genus Hungateiclostridium.</title>
        <authorList>
            <person name="Rettenmaier R."/>
            <person name="Liebl W."/>
            <person name="Zverlov V."/>
        </authorList>
    </citation>
    <scope>NUCLEOTIDE SEQUENCE [LARGE SCALE GENOMIC DNA]</scope>
    <source>
        <strain evidence="21">N2K1</strain>
    </source>
</reference>
<dbReference type="PANTHER" id="PTHR34148:SF1">
    <property type="entry name" value="ADENOSYLCOBINAMIDE-GDP RIBAZOLETRANSFERASE"/>
    <property type="match status" value="1"/>
</dbReference>
<organism evidence="20 21">
    <name type="scientific">Acetivibrio mesophilus</name>
    <dbReference type="NCBI Taxonomy" id="2487273"/>
    <lineage>
        <taxon>Bacteria</taxon>
        <taxon>Bacillati</taxon>
        <taxon>Bacillota</taxon>
        <taxon>Clostridia</taxon>
        <taxon>Eubacteriales</taxon>
        <taxon>Oscillospiraceae</taxon>
        <taxon>Acetivibrio</taxon>
    </lineage>
</organism>
<evidence type="ECO:0000256" key="12">
    <source>
        <dbReference type="ARBA" id="ARBA00022989"/>
    </source>
</evidence>
<proteinExistence type="inferred from homology"/>
<evidence type="ECO:0000256" key="9">
    <source>
        <dbReference type="ARBA" id="ARBA00022679"/>
    </source>
</evidence>
<comment type="cofactor">
    <cofactor evidence="1 19">
        <name>Mg(2+)</name>
        <dbReference type="ChEBI" id="CHEBI:18420"/>
    </cofactor>
</comment>
<dbReference type="GO" id="GO:0005886">
    <property type="term" value="C:plasma membrane"/>
    <property type="evidence" value="ECO:0007669"/>
    <property type="project" value="UniProtKB-SubCell"/>
</dbReference>
<dbReference type="GO" id="GO:0008818">
    <property type="term" value="F:cobalamin 5'-phosphate synthase activity"/>
    <property type="evidence" value="ECO:0007669"/>
    <property type="project" value="UniProtKB-UniRule"/>
</dbReference>
<dbReference type="EC" id="2.7.8.26" evidence="5 19"/>
<evidence type="ECO:0000256" key="11">
    <source>
        <dbReference type="ARBA" id="ARBA00022842"/>
    </source>
</evidence>
<keyword evidence="12 19" id="KW-1133">Transmembrane helix</keyword>
<keyword evidence="11 19" id="KW-0460">Magnesium</keyword>
<dbReference type="Pfam" id="PF02654">
    <property type="entry name" value="CobS"/>
    <property type="match status" value="1"/>
</dbReference>
<feature type="transmembrane region" description="Helical" evidence="19">
    <location>
        <begin position="109"/>
        <end position="128"/>
    </location>
</feature>
<keyword evidence="7 19" id="KW-1003">Cell membrane</keyword>
<evidence type="ECO:0000313" key="20">
    <source>
        <dbReference type="EMBL" id="RXE58386.1"/>
    </source>
</evidence>
<dbReference type="RefSeq" id="WP_069196167.1">
    <property type="nucleotide sequence ID" value="NZ_RLII01000019.1"/>
</dbReference>
<feature type="transmembrane region" description="Helical" evidence="19">
    <location>
        <begin position="226"/>
        <end position="247"/>
    </location>
</feature>
<dbReference type="GO" id="GO:0009236">
    <property type="term" value="P:cobalamin biosynthetic process"/>
    <property type="evidence" value="ECO:0007669"/>
    <property type="project" value="UniProtKB-UniRule"/>
</dbReference>
<comment type="catalytic activity">
    <reaction evidence="17 19">
        <text>alpha-ribazole + adenosylcob(III)inamide-GDP = adenosylcob(III)alamin + GMP + H(+)</text>
        <dbReference type="Rhea" id="RHEA:16049"/>
        <dbReference type="ChEBI" id="CHEBI:10329"/>
        <dbReference type="ChEBI" id="CHEBI:15378"/>
        <dbReference type="ChEBI" id="CHEBI:18408"/>
        <dbReference type="ChEBI" id="CHEBI:58115"/>
        <dbReference type="ChEBI" id="CHEBI:60487"/>
        <dbReference type="EC" id="2.7.8.26"/>
    </reaction>
</comment>
<sequence length="248" mass="26912">MKYLKRVMLMIGFLTRIPIPFEIDGTEEDYGKGLVFAPVVGFLIGGIITVVYYILKRFFPSGVTSVLLIVAYIMLTGGIHLDGLGDTFDGIFSNRSRERILEIMRDSRIGTNAMLAVVCVIILNYALLNSIPASFVPHAILLFPVAGRIGSLIGAGSSDYAREGEGLGKSFINCCGVKEILQGGAIYFLIFLLVLGLKGLLLAFLTFVTAFITVKFFSKKVGGATGDILGAVCELNQTFFLLLIYLIS</sequence>
<evidence type="ECO:0000256" key="5">
    <source>
        <dbReference type="ARBA" id="ARBA00013200"/>
    </source>
</evidence>
<keyword evidence="8 19" id="KW-0169">Cobalamin biosynthesis</keyword>
<evidence type="ECO:0000256" key="13">
    <source>
        <dbReference type="ARBA" id="ARBA00023136"/>
    </source>
</evidence>
<keyword evidence="10 19" id="KW-0812">Transmembrane</keyword>
<feature type="transmembrane region" description="Helical" evidence="19">
    <location>
        <begin position="34"/>
        <end position="55"/>
    </location>
</feature>
<evidence type="ECO:0000256" key="15">
    <source>
        <dbReference type="ARBA" id="ARBA00032605"/>
    </source>
</evidence>
<comment type="caution">
    <text evidence="20">The sequence shown here is derived from an EMBL/GenBank/DDBJ whole genome shotgun (WGS) entry which is preliminary data.</text>
</comment>
<comment type="function">
    <text evidence="14 19">Joins adenosylcobinamide-GDP and alpha-ribazole to generate adenosylcobalamin (Ado-cobalamin). Also synthesizes adenosylcobalamin 5'-phosphate from adenosylcobinamide-GDP and alpha-ribazole 5'-phosphate.</text>
</comment>
<comment type="subcellular location">
    <subcellularLocation>
        <location evidence="2 19">Cell membrane</location>
        <topology evidence="2 19">Multi-pass membrane protein</topology>
    </subcellularLocation>
</comment>
<comment type="similarity">
    <text evidence="4 19">Belongs to the CobS family.</text>
</comment>
<accession>A0A4Q0I2G7</accession>
<dbReference type="EMBL" id="RLII01000019">
    <property type="protein sequence ID" value="RXE58386.1"/>
    <property type="molecule type" value="Genomic_DNA"/>
</dbReference>
<comment type="catalytic activity">
    <reaction evidence="18 19">
        <text>alpha-ribazole 5'-phosphate + adenosylcob(III)inamide-GDP = adenosylcob(III)alamin 5'-phosphate + GMP + H(+)</text>
        <dbReference type="Rhea" id="RHEA:23560"/>
        <dbReference type="ChEBI" id="CHEBI:15378"/>
        <dbReference type="ChEBI" id="CHEBI:57918"/>
        <dbReference type="ChEBI" id="CHEBI:58115"/>
        <dbReference type="ChEBI" id="CHEBI:60487"/>
        <dbReference type="ChEBI" id="CHEBI:60493"/>
        <dbReference type="EC" id="2.7.8.26"/>
    </reaction>
</comment>
<keyword evidence="13 19" id="KW-0472">Membrane</keyword>
<evidence type="ECO:0000256" key="7">
    <source>
        <dbReference type="ARBA" id="ARBA00022475"/>
    </source>
</evidence>
<evidence type="ECO:0000256" key="10">
    <source>
        <dbReference type="ARBA" id="ARBA00022692"/>
    </source>
</evidence>
<evidence type="ECO:0000256" key="4">
    <source>
        <dbReference type="ARBA" id="ARBA00010561"/>
    </source>
</evidence>
<dbReference type="HAMAP" id="MF_00719">
    <property type="entry name" value="CobS"/>
    <property type="match status" value="1"/>
</dbReference>
<evidence type="ECO:0000256" key="19">
    <source>
        <dbReference type="HAMAP-Rule" id="MF_00719"/>
    </source>
</evidence>
<dbReference type="UniPathway" id="UPA00148">
    <property type="reaction ID" value="UER00238"/>
</dbReference>
<evidence type="ECO:0000256" key="18">
    <source>
        <dbReference type="ARBA" id="ARBA00049504"/>
    </source>
</evidence>
<evidence type="ECO:0000256" key="3">
    <source>
        <dbReference type="ARBA" id="ARBA00004663"/>
    </source>
</evidence>
<keyword evidence="9 19" id="KW-0808">Transferase</keyword>
<evidence type="ECO:0000256" key="1">
    <source>
        <dbReference type="ARBA" id="ARBA00001946"/>
    </source>
</evidence>
<evidence type="ECO:0000256" key="8">
    <source>
        <dbReference type="ARBA" id="ARBA00022573"/>
    </source>
</evidence>
<evidence type="ECO:0000313" key="21">
    <source>
        <dbReference type="Proteomes" id="UP000289166"/>
    </source>
</evidence>
<evidence type="ECO:0000256" key="6">
    <source>
        <dbReference type="ARBA" id="ARBA00015850"/>
    </source>
</evidence>
<protein>
    <recommendedName>
        <fullName evidence="6 19">Adenosylcobinamide-GDP ribazoletransferase</fullName>
        <ecNumber evidence="5 19">2.7.8.26</ecNumber>
    </recommendedName>
    <alternativeName>
        <fullName evidence="16 19">Cobalamin synthase</fullName>
    </alternativeName>
    <alternativeName>
        <fullName evidence="15 19">Cobalamin-5'-phosphate synthase</fullName>
    </alternativeName>
</protein>
<keyword evidence="21" id="KW-1185">Reference proteome</keyword>
<feature type="transmembrane region" description="Helical" evidence="19">
    <location>
        <begin position="67"/>
        <end position="88"/>
    </location>
</feature>
<evidence type="ECO:0000256" key="2">
    <source>
        <dbReference type="ARBA" id="ARBA00004651"/>
    </source>
</evidence>
<dbReference type="InterPro" id="IPR003805">
    <property type="entry name" value="CobS"/>
</dbReference>
<dbReference type="AlphaFoldDB" id="A0A4Q0I2G7"/>
<dbReference type="OrthoDB" id="9794626at2"/>
<evidence type="ECO:0000256" key="14">
    <source>
        <dbReference type="ARBA" id="ARBA00025228"/>
    </source>
</evidence>
<feature type="transmembrane region" description="Helical" evidence="19">
    <location>
        <begin position="186"/>
        <end position="214"/>
    </location>
</feature>
<comment type="pathway">
    <text evidence="3 19">Cofactor biosynthesis; adenosylcobalamin biosynthesis; adenosylcobalamin from cob(II)yrinate a,c-diamide: step 7/7.</text>
</comment>
<dbReference type="NCBIfam" id="TIGR00317">
    <property type="entry name" value="cobS"/>
    <property type="match status" value="1"/>
</dbReference>
<evidence type="ECO:0000256" key="17">
    <source>
        <dbReference type="ARBA" id="ARBA00048623"/>
    </source>
</evidence>